<evidence type="ECO:0000256" key="4">
    <source>
        <dbReference type="ARBA" id="ARBA00022692"/>
    </source>
</evidence>
<comment type="subcellular location">
    <subcellularLocation>
        <location evidence="1">Membrane</location>
        <topology evidence="1">Multi-pass membrane protein</topology>
    </subcellularLocation>
</comment>
<evidence type="ECO:0000256" key="10">
    <source>
        <dbReference type="ARBA" id="ARBA00023136"/>
    </source>
</evidence>
<feature type="domain" description="Ca2+-activated K+ channel Slowpoke-like C-terminal" evidence="17">
    <location>
        <begin position="903"/>
        <end position="971"/>
    </location>
</feature>
<evidence type="ECO:0000256" key="11">
    <source>
        <dbReference type="ARBA" id="ARBA00023303"/>
    </source>
</evidence>
<dbReference type="GO" id="GO:0005267">
    <property type="term" value="F:potassium channel activity"/>
    <property type="evidence" value="ECO:0007669"/>
    <property type="project" value="UniProtKB-KW"/>
</dbReference>
<evidence type="ECO:0000256" key="13">
    <source>
        <dbReference type="SAM" id="MobiDB-lite"/>
    </source>
</evidence>
<evidence type="ECO:0000259" key="16">
    <source>
        <dbReference type="Pfam" id="PF07885"/>
    </source>
</evidence>
<gene>
    <name evidence="19" type="ORF">PROFUN_09092</name>
</gene>
<keyword evidence="9" id="KW-0406">Ion transport</keyword>
<evidence type="ECO:0000256" key="2">
    <source>
        <dbReference type="ARBA" id="ARBA00022448"/>
    </source>
</evidence>
<dbReference type="Pfam" id="PF07885">
    <property type="entry name" value="Ion_trans_2"/>
    <property type="match status" value="1"/>
</dbReference>
<evidence type="ECO:0000256" key="3">
    <source>
        <dbReference type="ARBA" id="ARBA00022538"/>
    </source>
</evidence>
<keyword evidence="2" id="KW-0813">Transport</keyword>
<dbReference type="EMBL" id="MDYQ01000077">
    <property type="protein sequence ID" value="PRP83760.1"/>
    <property type="molecule type" value="Genomic_DNA"/>
</dbReference>
<keyword evidence="4 14" id="KW-0812">Transmembrane</keyword>
<evidence type="ECO:0000256" key="8">
    <source>
        <dbReference type="ARBA" id="ARBA00022989"/>
    </source>
</evidence>
<evidence type="ECO:0000259" key="17">
    <source>
        <dbReference type="Pfam" id="PF21014"/>
    </source>
</evidence>
<evidence type="ECO:0000256" key="12">
    <source>
        <dbReference type="ARBA" id="ARBA00034430"/>
    </source>
</evidence>
<dbReference type="Gene3D" id="1.10.287.70">
    <property type="match status" value="1"/>
</dbReference>
<dbReference type="InParanoid" id="A0A2P6NIH7"/>
<dbReference type="Pfam" id="PF22614">
    <property type="entry name" value="Slo-like_RCK"/>
    <property type="match status" value="2"/>
</dbReference>
<dbReference type="PANTHER" id="PTHR10027:SF10">
    <property type="entry name" value="SLOWPOKE 2, ISOFORM D"/>
    <property type="match status" value="1"/>
</dbReference>
<dbReference type="STRING" id="1890364.A0A2P6NIH7"/>
<protein>
    <submittedName>
        <fullName evidence="19">Uncharacterized protein</fullName>
    </submittedName>
</protein>
<keyword evidence="6" id="KW-0851">Voltage-gated channel</keyword>
<reference evidence="19 20" key="1">
    <citation type="journal article" date="2018" name="Genome Biol. Evol.">
        <title>Multiple Roots of Fruiting Body Formation in Amoebozoa.</title>
        <authorList>
            <person name="Hillmann F."/>
            <person name="Forbes G."/>
            <person name="Novohradska S."/>
            <person name="Ferling I."/>
            <person name="Riege K."/>
            <person name="Groth M."/>
            <person name="Westermann M."/>
            <person name="Marz M."/>
            <person name="Spaller T."/>
            <person name="Winckler T."/>
            <person name="Schaap P."/>
            <person name="Glockner G."/>
        </authorList>
    </citation>
    <scope>NUCLEOTIDE SEQUENCE [LARGE SCALE GENOMIC DNA]</scope>
    <source>
        <strain evidence="19 20">Jena</strain>
    </source>
</reference>
<dbReference type="FunCoup" id="A0A2P6NIH7">
    <property type="interactions" value="4"/>
</dbReference>
<dbReference type="OrthoDB" id="16572at2759"/>
<dbReference type="InterPro" id="IPR047871">
    <property type="entry name" value="K_chnl_Slo-like"/>
</dbReference>
<dbReference type="InterPro" id="IPR003929">
    <property type="entry name" value="K_chnl_BK_asu"/>
</dbReference>
<evidence type="ECO:0000256" key="9">
    <source>
        <dbReference type="ARBA" id="ARBA00023065"/>
    </source>
</evidence>
<comment type="caution">
    <text evidence="19">The sequence shown here is derived from an EMBL/GenBank/DDBJ whole genome shotgun (WGS) entry which is preliminary data.</text>
</comment>
<dbReference type="Pfam" id="PF21014">
    <property type="entry name" value="Slowpoke_C"/>
    <property type="match status" value="1"/>
</dbReference>
<dbReference type="InterPro" id="IPR048735">
    <property type="entry name" value="Slowpoke-like_C"/>
</dbReference>
<feature type="domain" description="RCK N-terminal" evidence="18">
    <location>
        <begin position="274"/>
        <end position="392"/>
    </location>
</feature>
<evidence type="ECO:0000256" key="6">
    <source>
        <dbReference type="ARBA" id="ARBA00022882"/>
    </source>
</evidence>
<keyword evidence="10 14" id="KW-0472">Membrane</keyword>
<keyword evidence="5" id="KW-0631">Potassium channel</keyword>
<evidence type="ECO:0000259" key="15">
    <source>
        <dbReference type="Pfam" id="PF03493"/>
    </source>
</evidence>
<dbReference type="Proteomes" id="UP000241769">
    <property type="component" value="Unassembled WGS sequence"/>
</dbReference>
<feature type="domain" description="RCK N-terminal" evidence="18">
    <location>
        <begin position="688"/>
        <end position="796"/>
    </location>
</feature>
<evidence type="ECO:0000313" key="19">
    <source>
        <dbReference type="EMBL" id="PRP83760.1"/>
    </source>
</evidence>
<dbReference type="PANTHER" id="PTHR10027">
    <property type="entry name" value="CALCIUM-ACTIVATED POTASSIUM CHANNEL ALPHA CHAIN"/>
    <property type="match status" value="1"/>
</dbReference>
<comment type="catalytic activity">
    <reaction evidence="12">
        <text>K(+)(in) = K(+)(out)</text>
        <dbReference type="Rhea" id="RHEA:29463"/>
        <dbReference type="ChEBI" id="CHEBI:29103"/>
    </reaction>
</comment>
<evidence type="ECO:0000256" key="5">
    <source>
        <dbReference type="ARBA" id="ARBA00022826"/>
    </source>
</evidence>
<keyword evidence="7" id="KW-0630">Potassium</keyword>
<dbReference type="InterPro" id="IPR013099">
    <property type="entry name" value="K_chnl_dom"/>
</dbReference>
<sequence length="978" mass="112122">MSQYLDGGLLLEIAWMERRDRYRQLNKKPNTIHWYSPPQLKSFLNSSQFGMNWYVTHSSQLVGQVVLSFVAFFIEILEQYFQYGSSTGLIITETIITLLFTLDYVLFFYCSKDRLAYIFSPFALLVRRVDMVTVVPTFVGQFNWRISSTSIALRSLRLLRVIRIVRVSRAITFLRSRVEQELFTLISLAISLLLICASFITVIEGLEFHNSLYFTTFTTVGYGDIIPLTEAGRMAMIIIIVSGLVLLSYKSSQLISIIQATSPYSGAYNPKKRQEKHILILGTFSAHSLREFLQQTFAKQHYLFKVIILNSRKPSMEIRQILSSAQYQYTVQYYVGSEMVESDLKRVMARNAAACFILGDRNGLQNDMQLDNNTILRCLSVKSYAPKLDIYVQAKTLQIPTDRLLVLDELSLKMIGNNILSPGFSTLIVNLFRSYSKNHGDLYGWQREYYHGTCQEVFTITLPPVLTGRTFQEAAKILYSEFFCLLVGIEMTTPNNEQTLEPIPFDYVIKRNSRHRATIITSSKQFAKQVEEYDGDDRSTVLNMTKSLHKEKIREKSHPTLQNRMKAFARNFFTTDETQLLYNDLDMIDVTLSSLHSPNKPSSPSPSADGFSSFVGDDEGTSEVRKDQVEISTDLFDIHEFDTPPSHPVVGLEPIANEYNNRRRKVSVIPEHGTQTLEGCTLNQVDLTGHVIIVGTFDRFIQVVQPLRSEAVHRIIPILYLNHTPPSPQEWQIYLSHIPEIYFMQGDAVKDLDRAGISRASRVVLLREFQSINNYDDAQFLDSTSVITMRSIESIFKFNSLMSELALESSIKFLLRSSALDEQDLEMTQMQREKHKKWYQWTYNYETLTPCGFNIEFASGRVMTSSMIYALIPQAYKNPLAFTLFRGIVTGTNSRQSNEAYPCGLYQISIPSHFSGKVVVFQEMFEYLLERKMVPIGLYRSSDVHISRHPYVLTNPPPNLSLSKTDQIFVLAERQPNL</sequence>
<evidence type="ECO:0000256" key="1">
    <source>
        <dbReference type="ARBA" id="ARBA00004141"/>
    </source>
</evidence>
<feature type="transmembrane region" description="Helical" evidence="14">
    <location>
        <begin position="61"/>
        <end position="77"/>
    </location>
</feature>
<evidence type="ECO:0000256" key="14">
    <source>
        <dbReference type="SAM" id="Phobius"/>
    </source>
</evidence>
<feature type="transmembrane region" description="Helical" evidence="14">
    <location>
        <begin position="182"/>
        <end position="203"/>
    </location>
</feature>
<keyword evidence="8 14" id="KW-1133">Transmembrane helix</keyword>
<dbReference type="InterPro" id="IPR003148">
    <property type="entry name" value="RCK_N"/>
</dbReference>
<dbReference type="Gene3D" id="3.40.50.720">
    <property type="entry name" value="NAD(P)-binding Rossmann-like Domain"/>
    <property type="match status" value="2"/>
</dbReference>
<dbReference type="Pfam" id="PF03493">
    <property type="entry name" value="BK_channel_a"/>
    <property type="match status" value="1"/>
</dbReference>
<accession>A0A2P6NIH7</accession>
<dbReference type="GO" id="GO:0016020">
    <property type="term" value="C:membrane"/>
    <property type="evidence" value="ECO:0007669"/>
    <property type="project" value="UniProtKB-SubCell"/>
</dbReference>
<keyword evidence="3" id="KW-0633">Potassium transport</keyword>
<feature type="compositionally biased region" description="Low complexity" evidence="13">
    <location>
        <begin position="596"/>
        <end position="607"/>
    </location>
</feature>
<proteinExistence type="predicted"/>
<organism evidence="19 20">
    <name type="scientific">Planoprotostelium fungivorum</name>
    <dbReference type="NCBI Taxonomy" id="1890364"/>
    <lineage>
        <taxon>Eukaryota</taxon>
        <taxon>Amoebozoa</taxon>
        <taxon>Evosea</taxon>
        <taxon>Variosea</taxon>
        <taxon>Cavosteliida</taxon>
        <taxon>Cavosteliaceae</taxon>
        <taxon>Planoprotostelium</taxon>
    </lineage>
</organism>
<evidence type="ECO:0000259" key="18">
    <source>
        <dbReference type="Pfam" id="PF22614"/>
    </source>
</evidence>
<keyword evidence="11" id="KW-0407">Ion channel</keyword>
<evidence type="ECO:0000313" key="20">
    <source>
        <dbReference type="Proteomes" id="UP000241769"/>
    </source>
</evidence>
<feature type="domain" description="Potassium channel" evidence="16">
    <location>
        <begin position="190"/>
        <end position="257"/>
    </location>
</feature>
<dbReference type="AlphaFoldDB" id="A0A2P6NIH7"/>
<evidence type="ECO:0000256" key="7">
    <source>
        <dbReference type="ARBA" id="ARBA00022958"/>
    </source>
</evidence>
<name>A0A2P6NIH7_9EUKA</name>
<keyword evidence="20" id="KW-1185">Reference proteome</keyword>
<feature type="domain" description="Calcium-activated potassium channel BK alpha subunit" evidence="15">
    <location>
        <begin position="403"/>
        <end position="489"/>
    </location>
</feature>
<feature type="region of interest" description="Disordered" evidence="13">
    <location>
        <begin position="596"/>
        <end position="624"/>
    </location>
</feature>
<feature type="transmembrane region" description="Helical" evidence="14">
    <location>
        <begin position="89"/>
        <end position="109"/>
    </location>
</feature>
<dbReference type="SUPFAM" id="SSF81324">
    <property type="entry name" value="Voltage-gated potassium channels"/>
    <property type="match status" value="1"/>
</dbReference>